<gene>
    <name evidence="1" type="ORF">MBLL_00807</name>
</gene>
<dbReference type="EMBL" id="LR743510">
    <property type="protein sequence ID" value="CAA2137747.1"/>
    <property type="molecule type" value="Genomic_DNA"/>
</dbReference>
<name>A0A679JJR0_9HYPH</name>
<accession>A0A679JJR0</accession>
<proteinExistence type="predicted"/>
<dbReference type="AlphaFoldDB" id="A0A679JJR0"/>
<organism evidence="1">
    <name type="scientific">Methylobacterium bullatum</name>
    <dbReference type="NCBI Taxonomy" id="570505"/>
    <lineage>
        <taxon>Bacteria</taxon>
        <taxon>Pseudomonadati</taxon>
        <taxon>Pseudomonadota</taxon>
        <taxon>Alphaproteobacteria</taxon>
        <taxon>Hyphomicrobiales</taxon>
        <taxon>Methylobacteriaceae</taxon>
        <taxon>Methylobacterium</taxon>
    </lineage>
</organism>
<sequence length="80" mass="9171">MQLFYGCLWRRWNLAFCPGRPLRGGDWLAKGFRGGWSREGGSLLPSLRRSNRFYWGRNTLADRAGMRQILGCAGPYTKTT</sequence>
<protein>
    <submittedName>
        <fullName evidence="1">Uncharacterized protein</fullName>
    </submittedName>
</protein>
<reference evidence="1" key="1">
    <citation type="submission" date="2019-12" db="EMBL/GenBank/DDBJ databases">
        <authorList>
            <person name="Cremers G."/>
        </authorList>
    </citation>
    <scope>NUCLEOTIDE SEQUENCE</scope>
    <source>
        <strain evidence="1">Mbul2</strain>
        <plasmid evidence="1">1</plasmid>
    </source>
</reference>
<geneLocation type="plasmid" evidence="1">
    <name>1</name>
</geneLocation>
<keyword evidence="1" id="KW-0614">Plasmid</keyword>
<evidence type="ECO:0000313" key="1">
    <source>
        <dbReference type="EMBL" id="CAA2137747.1"/>
    </source>
</evidence>